<dbReference type="Proteomes" id="UP000796880">
    <property type="component" value="Unassembled WGS sequence"/>
</dbReference>
<comment type="caution">
    <text evidence="1">The sequence shown here is derived from an EMBL/GenBank/DDBJ whole genome shotgun (WGS) entry which is preliminary data.</text>
</comment>
<name>A0A8K0DRH8_9ROSA</name>
<proteinExistence type="predicted"/>
<evidence type="ECO:0000313" key="1">
    <source>
        <dbReference type="EMBL" id="KAF3433501.1"/>
    </source>
</evidence>
<keyword evidence="2" id="KW-1185">Reference proteome</keyword>
<organism evidence="1 2">
    <name type="scientific">Rhamnella rubrinervis</name>
    <dbReference type="NCBI Taxonomy" id="2594499"/>
    <lineage>
        <taxon>Eukaryota</taxon>
        <taxon>Viridiplantae</taxon>
        <taxon>Streptophyta</taxon>
        <taxon>Embryophyta</taxon>
        <taxon>Tracheophyta</taxon>
        <taxon>Spermatophyta</taxon>
        <taxon>Magnoliopsida</taxon>
        <taxon>eudicotyledons</taxon>
        <taxon>Gunneridae</taxon>
        <taxon>Pentapetalae</taxon>
        <taxon>rosids</taxon>
        <taxon>fabids</taxon>
        <taxon>Rosales</taxon>
        <taxon>Rhamnaceae</taxon>
        <taxon>rhamnoid group</taxon>
        <taxon>Rhamneae</taxon>
        <taxon>Rhamnella</taxon>
    </lineage>
</organism>
<accession>A0A8K0DRH8</accession>
<sequence length="248" mass="28008">MPMSMPVDMLDDIEYYLTYPWSTLSYHTIIKSMYGCPAKKSNLSHTYSITGLPIAFMVWGYKTIPLLTEAFRTKSSTPICSRMRNWTISGMPNKNKLEDIFIGRGVVGVMVPTIHEMPLIATVHHVGGKKPYDIALIVEDKPNVDIDTERVHLVLDKIGLDEDDDQCFDEVGGEEVSASDAHRMCDQRIDHVANHPIPPVSISSSPIAESEHNINIFTQMSDKKLADSRRKRRMAKTIESSYNCQSLY</sequence>
<dbReference type="OrthoDB" id="1112035at2759"/>
<evidence type="ECO:0000313" key="2">
    <source>
        <dbReference type="Proteomes" id="UP000796880"/>
    </source>
</evidence>
<dbReference type="AlphaFoldDB" id="A0A8K0DRH8"/>
<dbReference type="PANTHER" id="PTHR48449">
    <property type="entry name" value="DUF1985 DOMAIN-CONTAINING PROTEIN"/>
    <property type="match status" value="1"/>
</dbReference>
<dbReference type="PANTHER" id="PTHR48449:SF1">
    <property type="entry name" value="DUF1985 DOMAIN-CONTAINING PROTEIN"/>
    <property type="match status" value="1"/>
</dbReference>
<reference evidence="1" key="1">
    <citation type="submission" date="2020-03" db="EMBL/GenBank/DDBJ databases">
        <title>A high-quality chromosome-level genome assembly of a woody plant with both climbing and erect habits, Rhamnella rubrinervis.</title>
        <authorList>
            <person name="Lu Z."/>
            <person name="Yang Y."/>
            <person name="Zhu X."/>
            <person name="Sun Y."/>
        </authorList>
    </citation>
    <scope>NUCLEOTIDE SEQUENCE</scope>
    <source>
        <strain evidence="1">BYM</strain>
        <tissue evidence="1">Leaf</tissue>
    </source>
</reference>
<gene>
    <name evidence="1" type="ORF">FNV43_RR24603</name>
</gene>
<dbReference type="EMBL" id="VOIH02000011">
    <property type="protein sequence ID" value="KAF3433501.1"/>
    <property type="molecule type" value="Genomic_DNA"/>
</dbReference>
<protein>
    <submittedName>
        <fullName evidence="1">Uncharacterized protein</fullName>
    </submittedName>
</protein>